<dbReference type="Proteomes" id="UP000253472">
    <property type="component" value="Unassembled WGS sequence"/>
</dbReference>
<comment type="similarity">
    <text evidence="7">Belongs to the PGAP3 family.</text>
</comment>
<name>A0A367YG91_9ASCO</name>
<keyword evidence="9" id="KW-1185">Reference proteome</keyword>
<reference evidence="8 9" key="1">
    <citation type="submission" date="2018-06" db="EMBL/GenBank/DDBJ databases">
        <title>Whole genome sequencing of Candida tropicalis (genome annotated by CSBL at Korea University).</title>
        <authorList>
            <person name="Ahn J."/>
        </authorList>
    </citation>
    <scope>NUCLEOTIDE SEQUENCE [LARGE SCALE GENOMIC DNA]</scope>
    <source>
        <strain evidence="8 9">ATCC 20962</strain>
    </source>
</reference>
<evidence type="ECO:0000256" key="4">
    <source>
        <dbReference type="ARBA" id="ARBA00022729"/>
    </source>
</evidence>
<organism evidence="8 9">
    <name type="scientific">Candida viswanathii</name>
    <dbReference type="NCBI Taxonomy" id="5486"/>
    <lineage>
        <taxon>Eukaryota</taxon>
        <taxon>Fungi</taxon>
        <taxon>Dikarya</taxon>
        <taxon>Ascomycota</taxon>
        <taxon>Saccharomycotina</taxon>
        <taxon>Pichiomycetes</taxon>
        <taxon>Debaryomycetaceae</taxon>
        <taxon>Candida/Lodderomyces clade</taxon>
        <taxon>Candida</taxon>
    </lineage>
</organism>
<evidence type="ECO:0000256" key="2">
    <source>
        <dbReference type="ARBA" id="ARBA00022502"/>
    </source>
</evidence>
<dbReference type="GO" id="GO:0006506">
    <property type="term" value="P:GPI anchor biosynthetic process"/>
    <property type="evidence" value="ECO:0007669"/>
    <property type="project" value="UniProtKB-KW"/>
</dbReference>
<evidence type="ECO:0000256" key="6">
    <source>
        <dbReference type="ARBA" id="ARBA00023136"/>
    </source>
</evidence>
<proteinExistence type="inferred from homology"/>
<keyword evidence="2 7" id="KW-0337">GPI-anchor biosynthesis</keyword>
<keyword evidence="6 7" id="KW-0472">Membrane</keyword>
<evidence type="ECO:0000313" key="8">
    <source>
        <dbReference type="EMBL" id="RCK64893.1"/>
    </source>
</evidence>
<keyword evidence="3 7" id="KW-0812">Transmembrane</keyword>
<sequence>MTNPFILLTATGLLSVLPLALASPGDDLYAFQDCIYQCEQITCRNNPYHVVQQEFYAELSANPYFEFRYYNGDWHFDTMPLPLHLRLLGWNCELNCDYQCQRIITRERKKHNEEIYQFHGKWPFLRVLGIQEVFSVIMSLGNLYVNYKGLQQVWGIVRDGSTPWNLKYQFVNLLVTQIITNLAWVFSAIFHTRDYLLTEHLDYYFAGLTVLSLFHGVASRYFRLYRHERVVARWLFTLACVSAYVYHVHRLYTDWSYTYNMRANIAVGLSQNVFYGLLCFALYSKYYNLEQAENKIQLAHLNYISVSKTILPSFFARSSKLFSLYPLLLCFIVLCGMSLEIFDFAPFFFDLVDAHSLWHLVTIVPVYMGWYDWWIWDVYENIWPEIEAAQKKKNE</sequence>
<dbReference type="GO" id="GO:0016788">
    <property type="term" value="F:hydrolase activity, acting on ester bonds"/>
    <property type="evidence" value="ECO:0007669"/>
    <property type="project" value="TreeGrafter"/>
</dbReference>
<accession>A0A367YG91</accession>
<dbReference type="OrthoDB" id="419770at2759"/>
<comment type="caution">
    <text evidence="8">The sequence shown here is derived from an EMBL/GenBank/DDBJ whole genome shotgun (WGS) entry which is preliminary data.</text>
</comment>
<dbReference type="Pfam" id="PF04080">
    <property type="entry name" value="Per1"/>
    <property type="match status" value="1"/>
</dbReference>
<protein>
    <recommendedName>
        <fullName evidence="7">Post-GPI attachment to proteins factor 3</fullName>
    </recommendedName>
</protein>
<feature type="transmembrane region" description="Helical" evidence="7">
    <location>
        <begin position="357"/>
        <end position="376"/>
    </location>
</feature>
<dbReference type="EMBL" id="QLNQ01000021">
    <property type="protein sequence ID" value="RCK64893.1"/>
    <property type="molecule type" value="Genomic_DNA"/>
</dbReference>
<dbReference type="STRING" id="5486.A0A367YG91"/>
<feature type="transmembrane region" description="Helical" evidence="7">
    <location>
        <begin position="264"/>
        <end position="283"/>
    </location>
</feature>
<feature type="transmembrane region" description="Helical" evidence="7">
    <location>
        <begin position="234"/>
        <end position="252"/>
    </location>
</feature>
<evidence type="ECO:0000256" key="1">
    <source>
        <dbReference type="ARBA" id="ARBA00004127"/>
    </source>
</evidence>
<evidence type="ECO:0000256" key="5">
    <source>
        <dbReference type="ARBA" id="ARBA00022989"/>
    </source>
</evidence>
<keyword evidence="5 7" id="KW-1133">Transmembrane helix</keyword>
<comment type="subcellular location">
    <subcellularLocation>
        <location evidence="1">Endomembrane system</location>
        <topology evidence="1">Multi-pass membrane protein</topology>
    </subcellularLocation>
    <subcellularLocation>
        <location evidence="7">Endoplasmic reticulum membrane</location>
        <topology evidence="7">Multi-pass membrane protein</topology>
    </subcellularLocation>
</comment>
<comment type="function">
    <text evidence="7">Involved in the lipid remodeling steps of GPI-anchor maturation.</text>
</comment>
<evidence type="ECO:0000256" key="3">
    <source>
        <dbReference type="ARBA" id="ARBA00022692"/>
    </source>
</evidence>
<dbReference type="PANTHER" id="PTHR13148:SF0">
    <property type="entry name" value="POST-GPI ATTACHMENT TO PROTEINS FACTOR 3"/>
    <property type="match status" value="1"/>
</dbReference>
<evidence type="ECO:0000256" key="7">
    <source>
        <dbReference type="RuleBase" id="RU365066"/>
    </source>
</evidence>
<gene>
    <name evidence="8" type="primary">PER1_0</name>
    <name evidence="8" type="ORF">Cantr_00570</name>
</gene>
<feature type="signal peptide" evidence="7">
    <location>
        <begin position="1"/>
        <end position="22"/>
    </location>
</feature>
<evidence type="ECO:0000313" key="9">
    <source>
        <dbReference type="Proteomes" id="UP000253472"/>
    </source>
</evidence>
<feature type="transmembrane region" description="Helical" evidence="7">
    <location>
        <begin position="203"/>
        <end position="222"/>
    </location>
</feature>
<feature type="transmembrane region" description="Helical" evidence="7">
    <location>
        <begin position="324"/>
        <end position="345"/>
    </location>
</feature>
<keyword evidence="7" id="KW-0256">Endoplasmic reticulum</keyword>
<feature type="transmembrane region" description="Helical" evidence="7">
    <location>
        <begin position="168"/>
        <end position="191"/>
    </location>
</feature>
<dbReference type="AlphaFoldDB" id="A0A367YG91"/>
<dbReference type="GO" id="GO:0005789">
    <property type="term" value="C:endoplasmic reticulum membrane"/>
    <property type="evidence" value="ECO:0007669"/>
    <property type="project" value="UniProtKB-SubCell"/>
</dbReference>
<feature type="transmembrane region" description="Helical" evidence="7">
    <location>
        <begin position="124"/>
        <end position="147"/>
    </location>
</feature>
<dbReference type="PANTHER" id="PTHR13148">
    <property type="entry name" value="PER1-RELATED"/>
    <property type="match status" value="1"/>
</dbReference>
<feature type="chain" id="PRO_5016482340" description="Post-GPI attachment to proteins factor 3" evidence="7">
    <location>
        <begin position="23"/>
        <end position="395"/>
    </location>
</feature>
<dbReference type="InterPro" id="IPR007217">
    <property type="entry name" value="Per1-like"/>
</dbReference>
<keyword evidence="4 7" id="KW-0732">Signal</keyword>